<dbReference type="Proteomes" id="UP000829401">
    <property type="component" value="Chromosome"/>
</dbReference>
<dbReference type="EMBL" id="CP080467">
    <property type="protein sequence ID" value="UNO48069.1"/>
    <property type="molecule type" value="Genomic_DNA"/>
</dbReference>
<accession>A0A9E7CQL6</accession>
<feature type="transmembrane region" description="Helical" evidence="2">
    <location>
        <begin position="6"/>
        <end position="24"/>
    </location>
</feature>
<feature type="compositionally biased region" description="Low complexity" evidence="1">
    <location>
        <begin position="163"/>
        <end position="174"/>
    </location>
</feature>
<keyword evidence="2" id="KW-0812">Transmembrane</keyword>
<reference evidence="4" key="1">
    <citation type="journal article" date="2022" name="G3 (Bethesda)">
        <title>Unveiling the complete genome sequence of Alicyclobacillus acidoterrestris DSM 3922T, a taint-producing strain.</title>
        <authorList>
            <person name="Leonardo I.C."/>
            <person name="Barreto Crespo M.T."/>
            <person name="Gaspar F.B."/>
        </authorList>
    </citation>
    <scope>NUCLEOTIDE SEQUENCE [LARGE SCALE GENOMIC DNA]</scope>
    <source>
        <strain evidence="4">DSM 3922</strain>
    </source>
</reference>
<sequence length="174" mass="18709">MTIVASVVNDAVVLFGVAGTLLGFSKTKWFQASMTFLNGEKGEIEKGVEALIHTPIAKTIEAKLHHELSTATDDLKKSVLAQYALAVIHVVGKTYDELSPSEQAAAIAFIKAHLPKNVEATEKEIVQALKDAPDIAKLFADDPAFKKAQEFTQLLDNANKQDTQPAPAPETAQA</sequence>
<accession>T0C3P7</accession>
<evidence type="ECO:0000313" key="3">
    <source>
        <dbReference type="EMBL" id="UNO48069.1"/>
    </source>
</evidence>
<organism evidence="3 4">
    <name type="scientific">Alicyclobacillus acidoterrestris (strain ATCC 49025 / DSM 3922 / CIP 106132 / NCIMB 13137 / GD3B)</name>
    <dbReference type="NCBI Taxonomy" id="1356854"/>
    <lineage>
        <taxon>Bacteria</taxon>
        <taxon>Bacillati</taxon>
        <taxon>Bacillota</taxon>
        <taxon>Bacilli</taxon>
        <taxon>Bacillales</taxon>
        <taxon>Alicyclobacillaceae</taxon>
        <taxon>Alicyclobacillus</taxon>
    </lineage>
</organism>
<dbReference type="STRING" id="1356854.N007_04985"/>
<feature type="region of interest" description="Disordered" evidence="1">
    <location>
        <begin position="155"/>
        <end position="174"/>
    </location>
</feature>
<dbReference type="RefSeq" id="WP_021296042.1">
    <property type="nucleotide sequence ID" value="NZ_AURB01000124.1"/>
</dbReference>
<dbReference type="AlphaFoldDB" id="T0C3P7"/>
<dbReference type="KEGG" id="aaco:K1I37_15455"/>
<protein>
    <submittedName>
        <fullName evidence="3">Uncharacterized protein</fullName>
    </submittedName>
</protein>
<proteinExistence type="predicted"/>
<evidence type="ECO:0000256" key="1">
    <source>
        <dbReference type="SAM" id="MobiDB-lite"/>
    </source>
</evidence>
<evidence type="ECO:0000313" key="4">
    <source>
        <dbReference type="Proteomes" id="UP000829401"/>
    </source>
</evidence>
<name>T0C3P7_ALIAG</name>
<keyword evidence="2" id="KW-1133">Transmembrane helix</keyword>
<gene>
    <name evidence="3" type="ORF">K1I37_15455</name>
</gene>
<keyword evidence="2" id="KW-0472">Membrane</keyword>
<keyword evidence="4" id="KW-1185">Reference proteome</keyword>
<evidence type="ECO:0000256" key="2">
    <source>
        <dbReference type="SAM" id="Phobius"/>
    </source>
</evidence>